<accession>A0A2H3KRQ6</accession>
<proteinExistence type="inferred from homology"/>
<evidence type="ECO:0000256" key="6">
    <source>
        <dbReference type="ARBA" id="ARBA00023235"/>
    </source>
</evidence>
<dbReference type="Pfam" id="PF02878">
    <property type="entry name" value="PGM_PMM_I"/>
    <property type="match status" value="1"/>
</dbReference>
<dbReference type="SUPFAM" id="SSF53738">
    <property type="entry name" value="Phosphoglucomutase, first 3 domains"/>
    <property type="match status" value="3"/>
</dbReference>
<dbReference type="Gene3D" id="3.30.310.50">
    <property type="entry name" value="Alpha-D-phosphohexomutase, C-terminal domain"/>
    <property type="match status" value="1"/>
</dbReference>
<evidence type="ECO:0000259" key="10">
    <source>
        <dbReference type="Pfam" id="PF02879"/>
    </source>
</evidence>
<feature type="domain" description="Alpha-D-phosphohexomutase alpha/beta/alpha" evidence="10">
    <location>
        <begin position="152"/>
        <end position="253"/>
    </location>
</feature>
<evidence type="ECO:0000256" key="7">
    <source>
        <dbReference type="RuleBase" id="RU004326"/>
    </source>
</evidence>
<dbReference type="AlphaFoldDB" id="A0A2H3KRQ6"/>
<keyword evidence="4 7" id="KW-0479">Metal-binding</keyword>
<reference evidence="12 13" key="1">
    <citation type="submission" date="2016-05" db="EMBL/GenBank/DDBJ databases">
        <authorList>
            <person name="Lavstsen T."/>
            <person name="Jespersen J.S."/>
        </authorList>
    </citation>
    <scope>NUCLEOTIDE SEQUENCE [LARGE SCALE GENOMIC DNA]</scope>
    <source>
        <strain evidence="12 13">B7-9</strain>
    </source>
</reference>
<dbReference type="EMBL" id="LYXE01000193">
    <property type="protein sequence ID" value="PDV96502.1"/>
    <property type="molecule type" value="Genomic_DNA"/>
</dbReference>
<feature type="domain" description="Alpha-D-phosphohexomutase alpha/beta/alpha" evidence="9">
    <location>
        <begin position="7"/>
        <end position="127"/>
    </location>
</feature>
<comment type="similarity">
    <text evidence="2 7">Belongs to the phosphohexose mutase family.</text>
</comment>
<dbReference type="CDD" id="cd03089">
    <property type="entry name" value="PMM_PGM"/>
    <property type="match status" value="1"/>
</dbReference>
<protein>
    <submittedName>
        <fullName evidence="12">Phosphomannomutase/phosphoglucomutase</fullName>
    </submittedName>
</protein>
<comment type="caution">
    <text evidence="12">The sequence shown here is derived from an EMBL/GenBank/DDBJ whole genome shotgun (WGS) entry which is preliminary data.</text>
</comment>
<evidence type="ECO:0000256" key="3">
    <source>
        <dbReference type="ARBA" id="ARBA00022553"/>
    </source>
</evidence>
<dbReference type="InterPro" id="IPR036900">
    <property type="entry name" value="A-D-PHexomutase_C_sf"/>
</dbReference>
<dbReference type="GO" id="GO:0005975">
    <property type="term" value="P:carbohydrate metabolic process"/>
    <property type="evidence" value="ECO:0007669"/>
    <property type="project" value="InterPro"/>
</dbReference>
<dbReference type="SUPFAM" id="SSF55957">
    <property type="entry name" value="Phosphoglucomutase, C-terminal domain"/>
    <property type="match status" value="1"/>
</dbReference>
<evidence type="ECO:0000259" key="11">
    <source>
        <dbReference type="Pfam" id="PF02880"/>
    </source>
</evidence>
<dbReference type="PANTHER" id="PTHR43771:SF1">
    <property type="entry name" value="PHOSPHOMANNOMUTASE"/>
    <property type="match status" value="1"/>
</dbReference>
<evidence type="ECO:0000256" key="5">
    <source>
        <dbReference type="ARBA" id="ARBA00022842"/>
    </source>
</evidence>
<dbReference type="PRINTS" id="PR00509">
    <property type="entry name" value="PGMPMM"/>
</dbReference>
<sequence>MDVNPSIFKAYDIRGIYPTDLNEDAAYLIGRAFASFLGVEKVIVGRDMRISSPAIFEAVTRGLMDQGADVVNIGMVSTDQYYFACATLGEAGMMVTASHNPKEYSGFKMVRQMPYLLSGDEGIQDLRHLVESEAFATPTRKGTMTELDFQAQFIEKMLSLIDVDLLKDRKLKVIADTGNGMVGPSLQALYERLPIEFAGMYLDPDGNLPNHGLDPLQPENRAELQARVVAEGFDIGFLFDGDGDRFFAVDDRGEFISGDFLTAIMGQYLLEKYPAAKILYDVRASWAVPDLISAKGGTPLMERVGHAFIKQRMALEDAVFAGEVTGHYYFKDFFYADSGLLPSLFLMEMLAKRGIKMSDLLQELEAKYFISGEINSKVADVKGTLEKLATQYPDATIERMDGVSVSYPTWHFNVRGSNTEPLIRLNLESVASPEEMVEKRDEVLGLIRS</sequence>
<evidence type="ECO:0000313" key="12">
    <source>
        <dbReference type="EMBL" id="PDV96502.1"/>
    </source>
</evidence>
<dbReference type="InterPro" id="IPR016055">
    <property type="entry name" value="A-D-PHexomutase_a/b/a-I/II/III"/>
</dbReference>
<organism evidence="12 13">
    <name type="scientific">Candidatus Chloroploca asiatica</name>
    <dbReference type="NCBI Taxonomy" id="1506545"/>
    <lineage>
        <taxon>Bacteria</taxon>
        <taxon>Bacillati</taxon>
        <taxon>Chloroflexota</taxon>
        <taxon>Chloroflexia</taxon>
        <taxon>Chloroflexales</taxon>
        <taxon>Chloroflexineae</taxon>
        <taxon>Oscillochloridaceae</taxon>
        <taxon>Candidatus Chloroploca</taxon>
    </lineage>
</organism>
<dbReference type="InterPro" id="IPR005843">
    <property type="entry name" value="A-D-PHexomutase_C"/>
</dbReference>
<evidence type="ECO:0000256" key="2">
    <source>
        <dbReference type="ARBA" id="ARBA00010231"/>
    </source>
</evidence>
<keyword evidence="13" id="KW-1185">Reference proteome</keyword>
<evidence type="ECO:0000259" key="9">
    <source>
        <dbReference type="Pfam" id="PF02878"/>
    </source>
</evidence>
<dbReference type="InterPro" id="IPR005844">
    <property type="entry name" value="A-D-PHexomutase_a/b/a-I"/>
</dbReference>
<dbReference type="InterPro" id="IPR005846">
    <property type="entry name" value="A-D-PHexomutase_a/b/a-III"/>
</dbReference>
<dbReference type="InterPro" id="IPR005845">
    <property type="entry name" value="A-D-PHexomutase_a/b/a-II"/>
</dbReference>
<dbReference type="InterPro" id="IPR005841">
    <property type="entry name" value="Alpha-D-phosphohexomutase_SF"/>
</dbReference>
<evidence type="ECO:0000259" key="8">
    <source>
        <dbReference type="Pfam" id="PF00408"/>
    </source>
</evidence>
<dbReference type="PANTHER" id="PTHR43771">
    <property type="entry name" value="PHOSPHOMANNOMUTASE"/>
    <property type="match status" value="1"/>
</dbReference>
<name>A0A2H3KRQ6_9CHLR</name>
<gene>
    <name evidence="12" type="primary">manB</name>
    <name evidence="12" type="ORF">A9Q02_20785</name>
</gene>
<evidence type="ECO:0000256" key="1">
    <source>
        <dbReference type="ARBA" id="ARBA00001946"/>
    </source>
</evidence>
<dbReference type="Pfam" id="PF02879">
    <property type="entry name" value="PGM_PMM_II"/>
    <property type="match status" value="1"/>
</dbReference>
<keyword evidence="3" id="KW-0597">Phosphoprotein</keyword>
<dbReference type="OrthoDB" id="9806956at2"/>
<dbReference type="PROSITE" id="PS00710">
    <property type="entry name" value="PGM_PMM"/>
    <property type="match status" value="1"/>
</dbReference>
<evidence type="ECO:0000256" key="4">
    <source>
        <dbReference type="ARBA" id="ARBA00022723"/>
    </source>
</evidence>
<dbReference type="InterPro" id="IPR016066">
    <property type="entry name" value="A-D-PHexomutase_CS"/>
</dbReference>
<dbReference type="Proteomes" id="UP000220922">
    <property type="component" value="Unassembled WGS sequence"/>
</dbReference>
<feature type="domain" description="Alpha-D-phosphohexomutase alpha/beta/alpha" evidence="11">
    <location>
        <begin position="258"/>
        <end position="368"/>
    </location>
</feature>
<feature type="domain" description="Alpha-D-phosphohexomutase C-terminal" evidence="8">
    <location>
        <begin position="373"/>
        <end position="443"/>
    </location>
</feature>
<dbReference type="Pfam" id="PF00408">
    <property type="entry name" value="PGM_PMM_IV"/>
    <property type="match status" value="1"/>
</dbReference>
<dbReference type="GO" id="GO:0016868">
    <property type="term" value="F:intramolecular phosphotransferase activity"/>
    <property type="evidence" value="ECO:0007669"/>
    <property type="project" value="InterPro"/>
</dbReference>
<dbReference type="GO" id="GO:0000287">
    <property type="term" value="F:magnesium ion binding"/>
    <property type="evidence" value="ECO:0007669"/>
    <property type="project" value="InterPro"/>
</dbReference>
<dbReference type="Pfam" id="PF02880">
    <property type="entry name" value="PGM_PMM_III"/>
    <property type="match status" value="1"/>
</dbReference>
<comment type="cofactor">
    <cofactor evidence="1">
        <name>Mg(2+)</name>
        <dbReference type="ChEBI" id="CHEBI:18420"/>
    </cofactor>
</comment>
<keyword evidence="6" id="KW-0413">Isomerase</keyword>
<dbReference type="RefSeq" id="WP_097655402.1">
    <property type="nucleotide sequence ID" value="NZ_LYXE01000193.1"/>
</dbReference>
<evidence type="ECO:0000313" key="13">
    <source>
        <dbReference type="Proteomes" id="UP000220922"/>
    </source>
</evidence>
<dbReference type="Gene3D" id="3.40.120.10">
    <property type="entry name" value="Alpha-D-Glucose-1,6-Bisphosphate, subunit A, domain 3"/>
    <property type="match status" value="3"/>
</dbReference>
<keyword evidence="5 7" id="KW-0460">Magnesium</keyword>